<dbReference type="EC" id="2.5.1.10" evidence="3"/>
<dbReference type="Proteomes" id="UP000824239">
    <property type="component" value="Unassembled WGS sequence"/>
</dbReference>
<keyword evidence="6" id="KW-0479">Metal-binding</keyword>
<dbReference type="GO" id="GO:0004337">
    <property type="term" value="F:(2E,6E)-farnesyl diphosphate synthase activity"/>
    <property type="evidence" value="ECO:0007669"/>
    <property type="project" value="UniProtKB-EC"/>
</dbReference>
<comment type="catalytic activity">
    <reaction evidence="11">
        <text>isopentenyl diphosphate + (2E)-geranyl diphosphate = (2E,6E)-farnesyl diphosphate + diphosphate</text>
        <dbReference type="Rhea" id="RHEA:19361"/>
        <dbReference type="ChEBI" id="CHEBI:33019"/>
        <dbReference type="ChEBI" id="CHEBI:58057"/>
        <dbReference type="ChEBI" id="CHEBI:128769"/>
        <dbReference type="ChEBI" id="CHEBI:175763"/>
        <dbReference type="EC" id="2.5.1.10"/>
    </reaction>
</comment>
<evidence type="ECO:0000313" key="13">
    <source>
        <dbReference type="EMBL" id="HIR50845.1"/>
    </source>
</evidence>
<dbReference type="InterPro" id="IPR000092">
    <property type="entry name" value="Polyprenyl_synt"/>
</dbReference>
<reference evidence="13" key="1">
    <citation type="submission" date="2020-10" db="EMBL/GenBank/DDBJ databases">
        <authorList>
            <person name="Gilroy R."/>
        </authorList>
    </citation>
    <scope>NUCLEOTIDE SEQUENCE</scope>
    <source>
        <strain evidence="13">ChiBcec15-4380</strain>
    </source>
</reference>
<evidence type="ECO:0000313" key="14">
    <source>
        <dbReference type="Proteomes" id="UP000824239"/>
    </source>
</evidence>
<comment type="cofactor">
    <cofactor evidence="1">
        <name>Mg(2+)</name>
        <dbReference type="ChEBI" id="CHEBI:18420"/>
    </cofactor>
</comment>
<proteinExistence type="inferred from homology"/>
<dbReference type="PROSITE" id="PS00444">
    <property type="entry name" value="POLYPRENYL_SYNTHASE_2"/>
    <property type="match status" value="1"/>
</dbReference>
<evidence type="ECO:0000256" key="11">
    <source>
        <dbReference type="ARBA" id="ARBA00049399"/>
    </source>
</evidence>
<dbReference type="NCBIfam" id="NF045485">
    <property type="entry name" value="FPPsyn"/>
    <property type="match status" value="1"/>
</dbReference>
<evidence type="ECO:0000256" key="9">
    <source>
        <dbReference type="ARBA" id="ARBA00032380"/>
    </source>
</evidence>
<evidence type="ECO:0000256" key="6">
    <source>
        <dbReference type="ARBA" id="ARBA00022723"/>
    </source>
</evidence>
<dbReference type="InterPro" id="IPR033749">
    <property type="entry name" value="Polyprenyl_synt_CS"/>
</dbReference>
<organism evidence="13 14">
    <name type="scientific">Candidatus Avoscillospira avicola</name>
    <dbReference type="NCBI Taxonomy" id="2840706"/>
    <lineage>
        <taxon>Bacteria</taxon>
        <taxon>Bacillati</taxon>
        <taxon>Bacillota</taxon>
        <taxon>Clostridia</taxon>
        <taxon>Eubacteriales</taxon>
        <taxon>Oscillospiraceae</taxon>
        <taxon>Oscillospiraceae incertae sedis</taxon>
        <taxon>Candidatus Avoscillospira</taxon>
    </lineage>
</organism>
<keyword evidence="8" id="KW-0414">Isoprene biosynthesis</keyword>
<comment type="caution">
    <text evidence="13">The sequence shown here is derived from an EMBL/GenBank/DDBJ whole genome shotgun (WGS) entry which is preliminary data.</text>
</comment>
<evidence type="ECO:0000256" key="8">
    <source>
        <dbReference type="ARBA" id="ARBA00023229"/>
    </source>
</evidence>
<dbReference type="PROSITE" id="PS00723">
    <property type="entry name" value="POLYPRENYL_SYNTHASE_1"/>
    <property type="match status" value="1"/>
</dbReference>
<evidence type="ECO:0000256" key="2">
    <source>
        <dbReference type="ARBA" id="ARBA00006706"/>
    </source>
</evidence>
<dbReference type="GO" id="GO:0005737">
    <property type="term" value="C:cytoplasm"/>
    <property type="evidence" value="ECO:0007669"/>
    <property type="project" value="UniProtKB-ARBA"/>
</dbReference>
<dbReference type="GO" id="GO:0046872">
    <property type="term" value="F:metal ion binding"/>
    <property type="evidence" value="ECO:0007669"/>
    <property type="project" value="UniProtKB-KW"/>
</dbReference>
<dbReference type="SFLD" id="SFLDS00005">
    <property type="entry name" value="Isoprenoid_Synthase_Type_I"/>
    <property type="match status" value="1"/>
</dbReference>
<comment type="similarity">
    <text evidence="2 12">Belongs to the FPP/GGPP synthase family.</text>
</comment>
<evidence type="ECO:0000256" key="7">
    <source>
        <dbReference type="ARBA" id="ARBA00022842"/>
    </source>
</evidence>
<dbReference type="AlphaFoldDB" id="A0A9D1IX67"/>
<name>A0A9D1IX67_9FIRM</name>
<evidence type="ECO:0000256" key="12">
    <source>
        <dbReference type="RuleBase" id="RU004466"/>
    </source>
</evidence>
<dbReference type="EMBL" id="DVHE01000048">
    <property type="protein sequence ID" value="HIR50845.1"/>
    <property type="molecule type" value="Genomic_DNA"/>
</dbReference>
<evidence type="ECO:0000256" key="5">
    <source>
        <dbReference type="ARBA" id="ARBA00022679"/>
    </source>
</evidence>
<dbReference type="GO" id="GO:0016114">
    <property type="term" value="P:terpenoid biosynthetic process"/>
    <property type="evidence" value="ECO:0007669"/>
    <property type="project" value="UniProtKB-ARBA"/>
</dbReference>
<dbReference type="SUPFAM" id="SSF48576">
    <property type="entry name" value="Terpenoid synthases"/>
    <property type="match status" value="1"/>
</dbReference>
<dbReference type="Pfam" id="PF00348">
    <property type="entry name" value="polyprenyl_synt"/>
    <property type="match status" value="1"/>
</dbReference>
<evidence type="ECO:0000256" key="1">
    <source>
        <dbReference type="ARBA" id="ARBA00001946"/>
    </source>
</evidence>
<dbReference type="CDD" id="cd00685">
    <property type="entry name" value="Trans_IPPS_HT"/>
    <property type="match status" value="1"/>
</dbReference>
<gene>
    <name evidence="13" type="ORF">IAA53_06110</name>
</gene>
<accession>A0A9D1IX67</accession>
<evidence type="ECO:0000256" key="10">
    <source>
        <dbReference type="ARBA" id="ARBA00032873"/>
    </source>
</evidence>
<evidence type="ECO:0000256" key="4">
    <source>
        <dbReference type="ARBA" id="ARBA00015100"/>
    </source>
</evidence>
<dbReference type="PANTHER" id="PTHR43281">
    <property type="entry name" value="FARNESYL DIPHOSPHATE SYNTHASE"/>
    <property type="match status" value="1"/>
</dbReference>
<dbReference type="FunFam" id="1.10.600.10:FF:000001">
    <property type="entry name" value="Geranylgeranyl diphosphate synthase"/>
    <property type="match status" value="1"/>
</dbReference>
<dbReference type="InterPro" id="IPR008949">
    <property type="entry name" value="Isoprenoid_synthase_dom_sf"/>
</dbReference>
<keyword evidence="7" id="KW-0460">Magnesium</keyword>
<keyword evidence="5 12" id="KW-0808">Transferase</keyword>
<sequence>METTFESTLKAYQQAVETYLNGCFTDETQPQQTLFDAMRYSLLAGGKRIRPVLVLEFCRLCGGNWEKAMDFAAALEMIHTYSLIHDDLPCMDNDDYRRGRLTNHKVYGEAQAVLAGDGLLTAAFSTAAGADAPAETVVEIVRTLSRCAGELGMVGGQVLDMEGEGKTLTPQGLLEIHSRKTGALIVAACTMGVIAAGGSVAQREAATRYADALGLAFQIRDDMLDAVGDAKKLGKAVHMDGNKSTFVTLYGLERCEAFLQEETEKALSALSAFENPSFLMELTRRLASRDH</sequence>
<reference evidence="13" key="2">
    <citation type="journal article" date="2021" name="PeerJ">
        <title>Extensive microbial diversity within the chicken gut microbiome revealed by metagenomics and culture.</title>
        <authorList>
            <person name="Gilroy R."/>
            <person name="Ravi A."/>
            <person name="Getino M."/>
            <person name="Pursley I."/>
            <person name="Horton D.L."/>
            <person name="Alikhan N.F."/>
            <person name="Baker D."/>
            <person name="Gharbi K."/>
            <person name="Hall N."/>
            <person name="Watson M."/>
            <person name="Adriaenssens E.M."/>
            <person name="Foster-Nyarko E."/>
            <person name="Jarju S."/>
            <person name="Secka A."/>
            <person name="Antonio M."/>
            <person name="Oren A."/>
            <person name="Chaudhuri R.R."/>
            <person name="La Ragione R."/>
            <person name="Hildebrand F."/>
            <person name="Pallen M.J."/>
        </authorList>
    </citation>
    <scope>NUCLEOTIDE SEQUENCE</scope>
    <source>
        <strain evidence="13">ChiBcec15-4380</strain>
    </source>
</reference>
<dbReference type="PANTHER" id="PTHR43281:SF1">
    <property type="entry name" value="FARNESYL DIPHOSPHATE SYNTHASE"/>
    <property type="match status" value="1"/>
</dbReference>
<evidence type="ECO:0000256" key="3">
    <source>
        <dbReference type="ARBA" id="ARBA00012439"/>
    </source>
</evidence>
<protein>
    <recommendedName>
        <fullName evidence="4">Farnesyl diphosphate synthase</fullName>
        <ecNumber evidence="3">2.5.1.10</ecNumber>
    </recommendedName>
    <alternativeName>
        <fullName evidence="10">(2E,6E)-farnesyl diphosphate synthase</fullName>
    </alternativeName>
    <alternativeName>
        <fullName evidence="9">Geranyltranstransferase</fullName>
    </alternativeName>
</protein>
<dbReference type="SFLD" id="SFLDG01017">
    <property type="entry name" value="Polyprenyl_Transferase_Like"/>
    <property type="match status" value="1"/>
</dbReference>
<dbReference type="InterPro" id="IPR053378">
    <property type="entry name" value="Prenyl_diphosphate_synthase"/>
</dbReference>
<dbReference type="Gene3D" id="1.10.600.10">
    <property type="entry name" value="Farnesyl Diphosphate Synthase"/>
    <property type="match status" value="1"/>
</dbReference>